<dbReference type="AlphaFoldDB" id="A0A2G2ZLF2"/>
<keyword evidence="11" id="KW-1185">Reference proteome</keyword>
<evidence type="ECO:0000256" key="7">
    <source>
        <dbReference type="ARBA" id="ARBA00023242"/>
    </source>
</evidence>
<dbReference type="PANTHER" id="PTHR10527">
    <property type="entry name" value="IMPORTIN BETA"/>
    <property type="match status" value="1"/>
</dbReference>
<evidence type="ECO:0000256" key="1">
    <source>
        <dbReference type="ARBA" id="ARBA00004123"/>
    </source>
</evidence>
<feature type="domain" description="IPO4/5-like TPR repeats" evidence="9">
    <location>
        <begin position="130"/>
        <end position="281"/>
    </location>
</feature>
<reference evidence="10 11" key="2">
    <citation type="journal article" date="2017" name="Genome Biol.">
        <title>New reference genome sequences of hot pepper reveal the massive evolution of plant disease-resistance genes by retroduplication.</title>
        <authorList>
            <person name="Kim S."/>
            <person name="Park J."/>
            <person name="Yeom S.I."/>
            <person name="Kim Y.M."/>
            <person name="Seo E."/>
            <person name="Kim K.T."/>
            <person name="Kim M.S."/>
            <person name="Lee J.M."/>
            <person name="Cheong K."/>
            <person name="Shin H.S."/>
            <person name="Kim S.B."/>
            <person name="Han K."/>
            <person name="Lee J."/>
            <person name="Park M."/>
            <person name="Lee H.A."/>
            <person name="Lee H.Y."/>
            <person name="Lee Y."/>
            <person name="Oh S."/>
            <person name="Lee J.H."/>
            <person name="Choi E."/>
            <person name="Choi E."/>
            <person name="Lee S.E."/>
            <person name="Jeon J."/>
            <person name="Kim H."/>
            <person name="Choi G."/>
            <person name="Song H."/>
            <person name="Lee J."/>
            <person name="Lee S.C."/>
            <person name="Kwon J.K."/>
            <person name="Lee H.Y."/>
            <person name="Koo N."/>
            <person name="Hong Y."/>
            <person name="Kim R.W."/>
            <person name="Kang W.H."/>
            <person name="Huh J.H."/>
            <person name="Kang B.C."/>
            <person name="Yang T.J."/>
            <person name="Lee Y.H."/>
            <person name="Bennetzen J.L."/>
            <person name="Choi D."/>
        </authorList>
    </citation>
    <scope>NUCLEOTIDE SEQUENCE [LARGE SCALE GENOMIC DNA]</scope>
    <source>
        <strain evidence="11">cv. CM334</strain>
    </source>
</reference>
<evidence type="ECO:0000259" key="9">
    <source>
        <dbReference type="Pfam" id="PF25780"/>
    </source>
</evidence>
<keyword evidence="5" id="KW-0677">Repeat</keyword>
<evidence type="ECO:0000256" key="3">
    <source>
        <dbReference type="ARBA" id="ARBA00022448"/>
    </source>
</evidence>
<comment type="caution">
    <text evidence="10">The sequence shown here is derived from an EMBL/GenBank/DDBJ whole genome shotgun (WGS) entry which is preliminary data.</text>
</comment>
<feature type="domain" description="Interferon-related developmental regulator N-terminal" evidence="8">
    <location>
        <begin position="434"/>
        <end position="570"/>
    </location>
</feature>
<name>A0A2G2ZLF2_CAPAN</name>
<dbReference type="InterPro" id="IPR007701">
    <property type="entry name" value="Interferon-rel_develop_reg_N"/>
</dbReference>
<evidence type="ECO:0000313" key="11">
    <source>
        <dbReference type="Proteomes" id="UP000222542"/>
    </source>
</evidence>
<gene>
    <name evidence="10" type="ORF">T459_11262</name>
</gene>
<dbReference type="GO" id="GO:0005737">
    <property type="term" value="C:cytoplasm"/>
    <property type="evidence" value="ECO:0000318"/>
    <property type="project" value="GO_Central"/>
</dbReference>
<dbReference type="Gramene" id="PHT82819">
    <property type="protein sequence ID" value="PHT82819"/>
    <property type="gene ID" value="T459_11262"/>
</dbReference>
<evidence type="ECO:0000256" key="6">
    <source>
        <dbReference type="ARBA" id="ARBA00022927"/>
    </source>
</evidence>
<proteinExistence type="predicted"/>
<dbReference type="STRING" id="4072.A0A2G2ZLF2"/>
<dbReference type="Pfam" id="PF25780">
    <property type="entry name" value="TPR_IPO5"/>
    <property type="match status" value="1"/>
</dbReference>
<dbReference type="GO" id="GO:0061608">
    <property type="term" value="F:nuclear import signal receptor activity"/>
    <property type="evidence" value="ECO:0000318"/>
    <property type="project" value="GO_Central"/>
</dbReference>
<protein>
    <submittedName>
        <fullName evidence="10">Uncharacterized protein</fullName>
    </submittedName>
</protein>
<sequence length="790" mass="89501">MSARGSSSVMADELPQKALQLLNSPDYYFIQKFLTDMEESQDKMTLYEYCVENHPYELFLKLSEHLLHSPGNTLEIKSKCADLIHSLLDSPSDSCSIWRSSTDIVKDQLKSRILDILEGDNPVNVCELMWKTASQIFSCIIAEKQGEWQGMLRFFFDSLFSGPLYIQDCALSFFLDLPKCMGNELRHYFPQLKSTLSEKFYQSEGMSKFLALCALVNLVQHMSIDYYSQFSDLLLPMINGVSHFLGNKDEEPHAQESLKKLVELVVTEPSFFNSHLDQVFTALIKISKDESLEEETRCLAVEVMYAFDDNSIKKVRKGIVLADLGDELIRMVSCIPHKSGNYLVGEKFLHRIAILQSAEFHIPAVLEQIARLTTSLNWRDRYAGATFIGLITEGCGKGISDNRGGVVKLVFKLIADSENNVCFATAHTVCTISTLCKSCSSSYLAPHLQIIVNALLEIIKSQSSEIELLQAHSLEALASVARTSKDLFCTFYESVITSLKELLPKATSNSVKGNAVECIWTVAVVVGKDIFKKDANEVKDILLNIGRNLREDDHSLKVTLLQAWEQLIICLGYDFCPDDLMPGLLRAASLDLNNATEHDMLRVKLRACELLLCLTSPFNNEFHKWIDMVSDILVPLVTFRDKDIRKVAISAMPELLISAKHFIETKLDPPSRNSYLKRLLLQIVPSLVEALEKSAGKCLDKEKILRTANVVEKVLKATLDDQFSEEENVTEQEKHIVDEIVNYYHKLVKIYDESSWTIIIRFMEYQIALMRNAATEKQKQIVRLTFKNEP</sequence>
<keyword evidence="6" id="KW-0653">Protein transport</keyword>
<dbReference type="GO" id="GO:0006606">
    <property type="term" value="P:protein import into nucleus"/>
    <property type="evidence" value="ECO:0000318"/>
    <property type="project" value="GO_Central"/>
</dbReference>
<dbReference type="GO" id="GO:0008139">
    <property type="term" value="F:nuclear localization sequence binding"/>
    <property type="evidence" value="ECO:0000318"/>
    <property type="project" value="GO_Central"/>
</dbReference>
<dbReference type="Proteomes" id="UP000222542">
    <property type="component" value="Unassembled WGS sequence"/>
</dbReference>
<dbReference type="SUPFAM" id="SSF48371">
    <property type="entry name" value="ARM repeat"/>
    <property type="match status" value="1"/>
</dbReference>
<dbReference type="Pfam" id="PF05004">
    <property type="entry name" value="IFRD"/>
    <property type="match status" value="1"/>
</dbReference>
<keyword evidence="3" id="KW-0813">Transport</keyword>
<accession>A0A2G2ZLF2</accession>
<evidence type="ECO:0000256" key="4">
    <source>
        <dbReference type="ARBA" id="ARBA00022490"/>
    </source>
</evidence>
<keyword evidence="7" id="KW-0539">Nucleus</keyword>
<dbReference type="InterPro" id="IPR011989">
    <property type="entry name" value="ARM-like"/>
</dbReference>
<dbReference type="InterPro" id="IPR057672">
    <property type="entry name" value="TPR_IPO4/5"/>
</dbReference>
<dbReference type="GO" id="GO:0005634">
    <property type="term" value="C:nucleus"/>
    <property type="evidence" value="ECO:0000318"/>
    <property type="project" value="GO_Central"/>
</dbReference>
<dbReference type="InterPro" id="IPR016024">
    <property type="entry name" value="ARM-type_fold"/>
</dbReference>
<dbReference type="EMBL" id="AYRZ02000004">
    <property type="protein sequence ID" value="PHT82819.1"/>
    <property type="molecule type" value="Genomic_DNA"/>
</dbReference>
<keyword evidence="4" id="KW-0963">Cytoplasm</keyword>
<evidence type="ECO:0000256" key="2">
    <source>
        <dbReference type="ARBA" id="ARBA00004496"/>
    </source>
</evidence>
<dbReference type="Gene3D" id="1.25.10.10">
    <property type="entry name" value="Leucine-rich Repeat Variant"/>
    <property type="match status" value="2"/>
</dbReference>
<dbReference type="InterPro" id="IPR040122">
    <property type="entry name" value="Importin_beta"/>
</dbReference>
<organism evidence="10 11">
    <name type="scientific">Capsicum annuum</name>
    <name type="common">Capsicum pepper</name>
    <dbReference type="NCBI Taxonomy" id="4072"/>
    <lineage>
        <taxon>Eukaryota</taxon>
        <taxon>Viridiplantae</taxon>
        <taxon>Streptophyta</taxon>
        <taxon>Embryophyta</taxon>
        <taxon>Tracheophyta</taxon>
        <taxon>Spermatophyta</taxon>
        <taxon>Magnoliopsida</taxon>
        <taxon>eudicotyledons</taxon>
        <taxon>Gunneridae</taxon>
        <taxon>Pentapetalae</taxon>
        <taxon>asterids</taxon>
        <taxon>lamiids</taxon>
        <taxon>Solanales</taxon>
        <taxon>Solanaceae</taxon>
        <taxon>Solanoideae</taxon>
        <taxon>Capsiceae</taxon>
        <taxon>Capsicum</taxon>
    </lineage>
</organism>
<comment type="subcellular location">
    <subcellularLocation>
        <location evidence="2">Cytoplasm</location>
    </subcellularLocation>
    <subcellularLocation>
        <location evidence="1">Nucleus</location>
    </subcellularLocation>
</comment>
<evidence type="ECO:0000313" key="10">
    <source>
        <dbReference type="EMBL" id="PHT82819.1"/>
    </source>
</evidence>
<evidence type="ECO:0000259" key="8">
    <source>
        <dbReference type="Pfam" id="PF05004"/>
    </source>
</evidence>
<reference evidence="10 11" key="1">
    <citation type="journal article" date="2014" name="Nat. Genet.">
        <title>Genome sequence of the hot pepper provides insights into the evolution of pungency in Capsicum species.</title>
        <authorList>
            <person name="Kim S."/>
            <person name="Park M."/>
            <person name="Yeom S.I."/>
            <person name="Kim Y.M."/>
            <person name="Lee J.M."/>
            <person name="Lee H.A."/>
            <person name="Seo E."/>
            <person name="Choi J."/>
            <person name="Cheong K."/>
            <person name="Kim K.T."/>
            <person name="Jung K."/>
            <person name="Lee G.W."/>
            <person name="Oh S.K."/>
            <person name="Bae C."/>
            <person name="Kim S.B."/>
            <person name="Lee H.Y."/>
            <person name="Kim S.Y."/>
            <person name="Kim M.S."/>
            <person name="Kang B.C."/>
            <person name="Jo Y.D."/>
            <person name="Yang H.B."/>
            <person name="Jeong H.J."/>
            <person name="Kang W.H."/>
            <person name="Kwon J.K."/>
            <person name="Shin C."/>
            <person name="Lim J.Y."/>
            <person name="Park J.H."/>
            <person name="Huh J.H."/>
            <person name="Kim J.S."/>
            <person name="Kim B.D."/>
            <person name="Cohen O."/>
            <person name="Paran I."/>
            <person name="Suh M.C."/>
            <person name="Lee S.B."/>
            <person name="Kim Y.K."/>
            <person name="Shin Y."/>
            <person name="Noh S.J."/>
            <person name="Park J."/>
            <person name="Seo Y.S."/>
            <person name="Kwon S.Y."/>
            <person name="Kim H.A."/>
            <person name="Park J.M."/>
            <person name="Kim H.J."/>
            <person name="Choi S.B."/>
            <person name="Bosland P.W."/>
            <person name="Reeves G."/>
            <person name="Jo S.H."/>
            <person name="Lee B.W."/>
            <person name="Cho H.T."/>
            <person name="Choi H.S."/>
            <person name="Lee M.S."/>
            <person name="Yu Y."/>
            <person name="Do Choi Y."/>
            <person name="Park B.S."/>
            <person name="van Deynze A."/>
            <person name="Ashrafi H."/>
            <person name="Hill T."/>
            <person name="Kim W.T."/>
            <person name="Pai H.S."/>
            <person name="Ahn H.K."/>
            <person name="Yeam I."/>
            <person name="Giovannoni J.J."/>
            <person name="Rose J.K."/>
            <person name="Sorensen I."/>
            <person name="Lee S.J."/>
            <person name="Kim R.W."/>
            <person name="Choi I.Y."/>
            <person name="Choi B.S."/>
            <person name="Lim J.S."/>
            <person name="Lee Y.H."/>
            <person name="Choi D."/>
        </authorList>
    </citation>
    <scope>NUCLEOTIDE SEQUENCE [LARGE SCALE GENOMIC DNA]</scope>
    <source>
        <strain evidence="11">cv. CM334</strain>
    </source>
</reference>
<evidence type="ECO:0000256" key="5">
    <source>
        <dbReference type="ARBA" id="ARBA00022737"/>
    </source>
</evidence>